<evidence type="ECO:0008006" key="4">
    <source>
        <dbReference type="Google" id="ProtNLM"/>
    </source>
</evidence>
<accession>A0ABR0JYB6</accession>
<dbReference type="EMBL" id="JAVRRG010000178">
    <property type="protein sequence ID" value="KAK5079685.1"/>
    <property type="molecule type" value="Genomic_DNA"/>
</dbReference>
<dbReference type="CDD" id="cd18186">
    <property type="entry name" value="BTB_POZ_ZBTB_KLHL-like"/>
    <property type="match status" value="1"/>
</dbReference>
<organism evidence="2 3">
    <name type="scientific">Lithohypha guttulata</name>
    <dbReference type="NCBI Taxonomy" id="1690604"/>
    <lineage>
        <taxon>Eukaryota</taxon>
        <taxon>Fungi</taxon>
        <taxon>Dikarya</taxon>
        <taxon>Ascomycota</taxon>
        <taxon>Pezizomycotina</taxon>
        <taxon>Eurotiomycetes</taxon>
        <taxon>Chaetothyriomycetidae</taxon>
        <taxon>Chaetothyriales</taxon>
        <taxon>Trichomeriaceae</taxon>
        <taxon>Lithohypha</taxon>
    </lineage>
</organism>
<name>A0ABR0JYB6_9EURO</name>
<evidence type="ECO:0000313" key="3">
    <source>
        <dbReference type="Proteomes" id="UP001345013"/>
    </source>
</evidence>
<gene>
    <name evidence="2" type="ORF">LTR24_009031</name>
</gene>
<sequence length="790" mass="89507">MSRPIYLNVPRELVYKGGDVIIRTGANHGGVFLVHRKVLRENSQFFNATLSGAALWTKPLEVKIDGAMRQVWELEMFFDHDTHLPLLSSRQHEVNTARRTIPENAKANNTFLRQWASAKSMEDFRAVFNAHFDGKYADAYFPPRQFSSTDVQPTKYKVFKYFPEYTQPPQNDDDVAELMPSRLEAIGYAATYGPFFDAHTRFMPTFCGSRSGHDASRFESFPTHEATRRHSQTMWSIMLHAFYGLTSNQGGRKHLTKNVLLIANTAALADYYGALESIRDVLAQMVLRNQPSIWKLIAEQPRFFLVLGYRLQSMDIYLDAVKHLAGRMAFACTIRPHVYRPNAPSSLALDEYVPDSIINFIEEASREVEAHYLETMDRLNYALNQPQPSDRHGPHRRLAQLCIANFLNGHIIGSQWSPGAHDDDEINRCRTVGPKLIRLLWELQASRNLGHVDAYLLLSDEAQVFGVSRRALRTAAWSILTSFPVNTLLQEYVNGTKQVSMCKKCKYARVFSGSVYYSDICPKHGHKAKYHTGEYDTSLRTWNVTSEMKRHEDTAWILGPDYFNPNMGDTTDSNSTSNSYSYSSNPAAIGELEKLGIMYNFAVHVDGAAKARKASRLQNKRNGPADPLAGKKDQKNLRPITLQHTARLCSATLATLESHPVYTLLDEFVNGTKQVSTCRECKESSQDPEPVYHSESPVKQLCPRHGHKAIHHAVDYDTNLTTWAVTDEMAEHEDTDWIPSPDEFHTDIPSFWVISDDVVARQTVTVEELRQLGLLDTFTVRTGQRTGSSA</sequence>
<proteinExistence type="predicted"/>
<reference evidence="2 3" key="1">
    <citation type="submission" date="2023-08" db="EMBL/GenBank/DDBJ databases">
        <title>Black Yeasts Isolated from many extreme environments.</title>
        <authorList>
            <person name="Coleine C."/>
            <person name="Stajich J.E."/>
            <person name="Selbmann L."/>
        </authorList>
    </citation>
    <scope>NUCLEOTIDE SEQUENCE [LARGE SCALE GENOMIC DNA]</scope>
    <source>
        <strain evidence="2 3">CCFEE 5885</strain>
    </source>
</reference>
<protein>
    <recommendedName>
        <fullName evidence="4">BTB domain-containing protein</fullName>
    </recommendedName>
</protein>
<comment type="caution">
    <text evidence="2">The sequence shown here is derived from an EMBL/GenBank/DDBJ whole genome shotgun (WGS) entry which is preliminary data.</text>
</comment>
<evidence type="ECO:0000313" key="2">
    <source>
        <dbReference type="EMBL" id="KAK5079685.1"/>
    </source>
</evidence>
<evidence type="ECO:0000256" key="1">
    <source>
        <dbReference type="SAM" id="MobiDB-lite"/>
    </source>
</evidence>
<feature type="region of interest" description="Disordered" evidence="1">
    <location>
        <begin position="613"/>
        <end position="636"/>
    </location>
</feature>
<dbReference type="Proteomes" id="UP001345013">
    <property type="component" value="Unassembled WGS sequence"/>
</dbReference>
<keyword evidence="3" id="KW-1185">Reference proteome</keyword>